<organism evidence="5 6">
    <name type="scientific">Candidatus Daviesbacteria bacterium GW2011_GWA2_38_24</name>
    <dbReference type="NCBI Taxonomy" id="1618422"/>
    <lineage>
        <taxon>Bacteria</taxon>
        <taxon>Candidatus Daviesiibacteriota</taxon>
    </lineage>
</organism>
<feature type="domain" description="Methyltransferase" evidence="4">
    <location>
        <begin position="54"/>
        <end position="136"/>
    </location>
</feature>
<gene>
    <name evidence="5" type="ORF">US86_C0001G0251</name>
</gene>
<evidence type="ECO:0000259" key="4">
    <source>
        <dbReference type="Pfam" id="PF13847"/>
    </source>
</evidence>
<proteinExistence type="predicted"/>
<dbReference type="Pfam" id="PF13847">
    <property type="entry name" value="Methyltransf_31"/>
    <property type="match status" value="1"/>
</dbReference>
<dbReference type="GO" id="GO:0016279">
    <property type="term" value="F:protein-lysine N-methyltransferase activity"/>
    <property type="evidence" value="ECO:0007669"/>
    <property type="project" value="InterPro"/>
</dbReference>
<sequence length="180" mass="20820">MVLLFLLLILFGFVFPIVITLYHIFCLVSEFKGAPYVPTSGKIVKEILNKANLKKGQNFIELGSGDGRVVRAAVKNFKVKGLGVDIHVPLIWYSKIISRLQKVPNIEFRIQDFFKTDLSKVDVLFLFLLPNTLKKLREKILKECPKNTLIISHGFQIEGMEKYLESKIHRTLFPTYFYRI</sequence>
<comment type="caution">
    <text evidence="5">The sequence shown here is derived from an EMBL/GenBank/DDBJ whole genome shotgun (WGS) entry which is preliminary data.</text>
</comment>
<dbReference type="SUPFAM" id="SSF53335">
    <property type="entry name" value="S-adenosyl-L-methionine-dependent methyltransferases"/>
    <property type="match status" value="1"/>
</dbReference>
<evidence type="ECO:0000256" key="3">
    <source>
        <dbReference type="ARBA" id="ARBA00022691"/>
    </source>
</evidence>
<keyword evidence="1 5" id="KW-0489">Methyltransferase</keyword>
<dbReference type="PANTHER" id="PTHR13610:SF9">
    <property type="entry name" value="FI06469P"/>
    <property type="match status" value="1"/>
</dbReference>
<dbReference type="Gene3D" id="3.40.50.150">
    <property type="entry name" value="Vaccinia Virus protein VP39"/>
    <property type="match status" value="1"/>
</dbReference>
<keyword evidence="3" id="KW-0949">S-adenosyl-L-methionine</keyword>
<name>A0A0G0M0Z3_9BACT</name>
<dbReference type="PANTHER" id="PTHR13610">
    <property type="entry name" value="METHYLTRANSFERASE DOMAIN-CONTAINING PROTEIN"/>
    <property type="match status" value="1"/>
</dbReference>
<dbReference type="InterPro" id="IPR025714">
    <property type="entry name" value="Methyltranfer_dom"/>
</dbReference>
<dbReference type="CDD" id="cd02440">
    <property type="entry name" value="AdoMet_MTases"/>
    <property type="match status" value="1"/>
</dbReference>
<dbReference type="AlphaFoldDB" id="A0A0G0M0Z3"/>
<reference evidence="5 6" key="1">
    <citation type="journal article" date="2015" name="Nature">
        <title>rRNA introns, odd ribosomes, and small enigmatic genomes across a large radiation of phyla.</title>
        <authorList>
            <person name="Brown C.T."/>
            <person name="Hug L.A."/>
            <person name="Thomas B.C."/>
            <person name="Sharon I."/>
            <person name="Castelle C.J."/>
            <person name="Singh A."/>
            <person name="Wilkins M.J."/>
            <person name="Williams K.H."/>
            <person name="Banfield J.F."/>
        </authorList>
    </citation>
    <scope>NUCLEOTIDE SEQUENCE [LARGE SCALE GENOMIC DNA]</scope>
</reference>
<keyword evidence="2 5" id="KW-0808">Transferase</keyword>
<dbReference type="InterPro" id="IPR026170">
    <property type="entry name" value="FAM173A/B"/>
</dbReference>
<evidence type="ECO:0000256" key="2">
    <source>
        <dbReference type="ARBA" id="ARBA00022679"/>
    </source>
</evidence>
<accession>A0A0G0M0Z3</accession>
<evidence type="ECO:0000313" key="6">
    <source>
        <dbReference type="Proteomes" id="UP000034235"/>
    </source>
</evidence>
<dbReference type="GO" id="GO:0032259">
    <property type="term" value="P:methylation"/>
    <property type="evidence" value="ECO:0007669"/>
    <property type="project" value="UniProtKB-KW"/>
</dbReference>
<evidence type="ECO:0000313" key="5">
    <source>
        <dbReference type="EMBL" id="KKQ67324.1"/>
    </source>
</evidence>
<protein>
    <submittedName>
        <fullName evidence="5">Methyltransferase type 11</fullName>
    </submittedName>
</protein>
<dbReference type="Proteomes" id="UP000034235">
    <property type="component" value="Unassembled WGS sequence"/>
</dbReference>
<dbReference type="InterPro" id="IPR029063">
    <property type="entry name" value="SAM-dependent_MTases_sf"/>
</dbReference>
<dbReference type="EMBL" id="LBUP01000001">
    <property type="protein sequence ID" value="KKQ67324.1"/>
    <property type="molecule type" value="Genomic_DNA"/>
</dbReference>
<evidence type="ECO:0000256" key="1">
    <source>
        <dbReference type="ARBA" id="ARBA00022603"/>
    </source>
</evidence>